<dbReference type="InterPro" id="IPR050309">
    <property type="entry name" value="Type-B_Carboxylest/Lipase"/>
</dbReference>
<dbReference type="SUPFAM" id="SSF53474">
    <property type="entry name" value="alpha/beta-Hydrolases"/>
    <property type="match status" value="1"/>
</dbReference>
<dbReference type="InterPro" id="IPR002168">
    <property type="entry name" value="Lipase_GDXG_HIS_AS"/>
</dbReference>
<name>A0A2A9NAH6_9AGAR</name>
<protein>
    <recommendedName>
        <fullName evidence="4">Carboxylic ester hydrolase</fullName>
        <ecNumber evidence="4">3.1.1.-</ecNumber>
    </recommendedName>
</protein>
<dbReference type="PROSITE" id="PS01173">
    <property type="entry name" value="LIPASE_GDXG_HIS"/>
    <property type="match status" value="1"/>
</dbReference>
<organism evidence="6 7">
    <name type="scientific">Amanita thiersii Skay4041</name>
    <dbReference type="NCBI Taxonomy" id="703135"/>
    <lineage>
        <taxon>Eukaryota</taxon>
        <taxon>Fungi</taxon>
        <taxon>Dikarya</taxon>
        <taxon>Basidiomycota</taxon>
        <taxon>Agaricomycotina</taxon>
        <taxon>Agaricomycetes</taxon>
        <taxon>Agaricomycetidae</taxon>
        <taxon>Agaricales</taxon>
        <taxon>Pluteineae</taxon>
        <taxon>Amanitaceae</taxon>
        <taxon>Amanita</taxon>
    </lineage>
</organism>
<evidence type="ECO:0000256" key="4">
    <source>
        <dbReference type="RuleBase" id="RU361235"/>
    </source>
</evidence>
<dbReference type="EC" id="3.1.1.-" evidence="4"/>
<reference evidence="6 7" key="1">
    <citation type="submission" date="2014-02" db="EMBL/GenBank/DDBJ databases">
        <title>Transposable element dynamics among asymbiotic and ectomycorrhizal Amanita fungi.</title>
        <authorList>
            <consortium name="DOE Joint Genome Institute"/>
            <person name="Hess J."/>
            <person name="Skrede I."/>
            <person name="Wolfe B."/>
            <person name="LaButti K."/>
            <person name="Ohm R.A."/>
            <person name="Grigoriev I.V."/>
            <person name="Pringle A."/>
        </authorList>
    </citation>
    <scope>NUCLEOTIDE SEQUENCE [LARGE SCALE GENOMIC DNA]</scope>
    <source>
        <strain evidence="6 7">SKay4041</strain>
    </source>
</reference>
<dbReference type="Gene3D" id="3.40.50.1820">
    <property type="entry name" value="alpha/beta hydrolase"/>
    <property type="match status" value="1"/>
</dbReference>
<dbReference type="OrthoDB" id="2973866at2759"/>
<evidence type="ECO:0000259" key="5">
    <source>
        <dbReference type="Pfam" id="PF00135"/>
    </source>
</evidence>
<dbReference type="PROSITE" id="PS00941">
    <property type="entry name" value="CARBOXYLESTERASE_B_2"/>
    <property type="match status" value="1"/>
</dbReference>
<comment type="similarity">
    <text evidence="1 4">Belongs to the type-B carboxylesterase/lipase family.</text>
</comment>
<dbReference type="InterPro" id="IPR002018">
    <property type="entry name" value="CarbesteraseB"/>
</dbReference>
<feature type="domain" description="Carboxylesterase type B" evidence="5">
    <location>
        <begin position="36"/>
        <end position="517"/>
    </location>
</feature>
<dbReference type="Proteomes" id="UP000242287">
    <property type="component" value="Unassembled WGS sequence"/>
</dbReference>
<dbReference type="Pfam" id="PF00135">
    <property type="entry name" value="COesterase"/>
    <property type="match status" value="1"/>
</dbReference>
<accession>A0A2A9NAH6</accession>
<sequence>MRSKPVLSLALSACFAAAAAFPGPPISVRLDGAIFTGTSNGPVNKFLGIPYAQAPVGDLRFRPPMAIPAYTGIHDASRFGPACPQQEREVPDIPKAAQEVKDYLNFTLWQHTQPSSEDCLTINVITPKSIVPGLRKLPVVVWFHGGGFEMSSASTYDGTPIVRRSIDLNEPVVYVSMNYRLSALGFLGGDVVRAAGLGNLGLHDQRLALRWVQKYISSFGGDPDRVTIWGQSAGAMSVAMQMITNDGDTEGLFHAAFMQSGSPIPFGWIDGKHGQRYWDAMMVDTGCGGQEDEIECLRQMPFDELMTAINKSPDIFDWESIIEAWIPRADGVFLKDTPQRLVGAGSVADVPFIIGNVDDEGTLFTFANLNITTQELLGQYAHSNFFPDITDEELQTLLGTHAEDPAAGSPFGTGLENALTPEFKRESAAKGDMVFQAPRRYFLNQVADKRTCWMYLNKRNKLIPYLGSYQGSDLPQFYTSGEMQDYLIFFTNTHDPNRERAPSAWPQYDLASRSVLTLYDFVPTDGNGKKINITSDTFRADTFEYITMLAMKYPL</sequence>
<proteinExistence type="inferred from homology"/>
<feature type="signal peptide" evidence="4">
    <location>
        <begin position="1"/>
        <end position="20"/>
    </location>
</feature>
<dbReference type="PANTHER" id="PTHR11559">
    <property type="entry name" value="CARBOXYLESTERASE"/>
    <property type="match status" value="1"/>
</dbReference>
<evidence type="ECO:0000256" key="3">
    <source>
        <dbReference type="ARBA" id="ARBA00022801"/>
    </source>
</evidence>
<dbReference type="STRING" id="703135.A0A2A9NAH6"/>
<evidence type="ECO:0000256" key="1">
    <source>
        <dbReference type="ARBA" id="ARBA00005964"/>
    </source>
</evidence>
<keyword evidence="4" id="KW-0732">Signal</keyword>
<dbReference type="PROSITE" id="PS00122">
    <property type="entry name" value="CARBOXYLESTERASE_B_1"/>
    <property type="match status" value="1"/>
</dbReference>
<dbReference type="InterPro" id="IPR019819">
    <property type="entry name" value="Carboxylesterase_B_CS"/>
</dbReference>
<dbReference type="AlphaFoldDB" id="A0A2A9NAH6"/>
<comment type="similarity">
    <text evidence="2">Belongs to the 'GDXG' lipolytic enzyme family.</text>
</comment>
<feature type="chain" id="PRO_5011823189" description="Carboxylic ester hydrolase" evidence="4">
    <location>
        <begin position="21"/>
        <end position="555"/>
    </location>
</feature>
<keyword evidence="7" id="KW-1185">Reference proteome</keyword>
<dbReference type="InterPro" id="IPR029058">
    <property type="entry name" value="AB_hydrolase_fold"/>
</dbReference>
<dbReference type="EMBL" id="KZ302080">
    <property type="protein sequence ID" value="PFH48025.1"/>
    <property type="molecule type" value="Genomic_DNA"/>
</dbReference>
<dbReference type="InterPro" id="IPR019826">
    <property type="entry name" value="Carboxylesterase_B_AS"/>
</dbReference>
<keyword evidence="3 4" id="KW-0378">Hydrolase</keyword>
<dbReference type="GO" id="GO:0016787">
    <property type="term" value="F:hydrolase activity"/>
    <property type="evidence" value="ECO:0007669"/>
    <property type="project" value="UniProtKB-KW"/>
</dbReference>
<evidence type="ECO:0000256" key="2">
    <source>
        <dbReference type="ARBA" id="ARBA00010515"/>
    </source>
</evidence>
<evidence type="ECO:0000313" key="6">
    <source>
        <dbReference type="EMBL" id="PFH48025.1"/>
    </source>
</evidence>
<gene>
    <name evidence="6" type="ORF">AMATHDRAFT_66371</name>
</gene>
<evidence type="ECO:0000313" key="7">
    <source>
        <dbReference type="Proteomes" id="UP000242287"/>
    </source>
</evidence>